<reference evidence="8" key="2">
    <citation type="submission" date="2023-05" db="EMBL/GenBank/DDBJ databases">
        <authorList>
            <consortium name="Lawrence Berkeley National Laboratory"/>
            <person name="Steindorff A."/>
            <person name="Hensen N."/>
            <person name="Bonometti L."/>
            <person name="Westerberg I."/>
            <person name="Brannstrom I.O."/>
            <person name="Guillou S."/>
            <person name="Cros-Aarteil S."/>
            <person name="Calhoun S."/>
            <person name="Haridas S."/>
            <person name="Kuo A."/>
            <person name="Mondo S."/>
            <person name="Pangilinan J."/>
            <person name="Riley R."/>
            <person name="Labutti K."/>
            <person name="Andreopoulos B."/>
            <person name="Lipzen A."/>
            <person name="Chen C."/>
            <person name="Yanf M."/>
            <person name="Daum C."/>
            <person name="Ng V."/>
            <person name="Clum A."/>
            <person name="Ohm R."/>
            <person name="Martin F."/>
            <person name="Silar P."/>
            <person name="Natvig D."/>
            <person name="Lalanne C."/>
            <person name="Gautier V."/>
            <person name="Ament-Velasquez S.L."/>
            <person name="Kruys A."/>
            <person name="Hutchinson M.I."/>
            <person name="Powell A.J."/>
            <person name="Barry K."/>
            <person name="Miller A.N."/>
            <person name="Grigoriev I.V."/>
            <person name="Debuchy R."/>
            <person name="Gladieux P."/>
            <person name="Thoren M.H."/>
            <person name="Johannesson H."/>
        </authorList>
    </citation>
    <scope>NUCLEOTIDE SEQUENCE</scope>
    <source>
        <strain evidence="8">CBS 103.79</strain>
    </source>
</reference>
<dbReference type="Pfam" id="PF00501">
    <property type="entry name" value="AMP-binding"/>
    <property type="match status" value="1"/>
</dbReference>
<evidence type="ECO:0000256" key="4">
    <source>
        <dbReference type="ARBA" id="ARBA00022840"/>
    </source>
</evidence>
<dbReference type="GO" id="GO:0005524">
    <property type="term" value="F:ATP binding"/>
    <property type="evidence" value="ECO:0007669"/>
    <property type="project" value="UniProtKB-KW"/>
</dbReference>
<dbReference type="PROSITE" id="PS00455">
    <property type="entry name" value="AMP_BINDING"/>
    <property type="match status" value="1"/>
</dbReference>
<name>A0AAN6MPT4_9PEZI</name>
<evidence type="ECO:0000256" key="1">
    <source>
        <dbReference type="ARBA" id="ARBA00006432"/>
    </source>
</evidence>
<dbReference type="InterPro" id="IPR025110">
    <property type="entry name" value="AMP-bd_C"/>
</dbReference>
<keyword evidence="3" id="KW-0547">Nucleotide-binding</keyword>
<dbReference type="PANTHER" id="PTHR42921:SF1">
    <property type="entry name" value="ACETOACETYL-COA SYNTHETASE"/>
    <property type="match status" value="1"/>
</dbReference>
<dbReference type="InterPro" id="IPR045851">
    <property type="entry name" value="AMP-bd_C_sf"/>
</dbReference>
<protein>
    <submittedName>
        <fullName evidence="8">Acetoacetyl-CoA synthetase</fullName>
    </submittedName>
</protein>
<dbReference type="Pfam" id="PF16177">
    <property type="entry name" value="ACAS_N"/>
    <property type="match status" value="1"/>
</dbReference>
<dbReference type="Gene3D" id="3.30.300.30">
    <property type="match status" value="1"/>
</dbReference>
<feature type="domain" description="AMP-binding enzyme C-terminal" evidence="6">
    <location>
        <begin position="573"/>
        <end position="643"/>
    </location>
</feature>
<dbReference type="InterPro" id="IPR005914">
    <property type="entry name" value="Acac_CoA_synth"/>
</dbReference>
<gene>
    <name evidence="8" type="ORF">C8A05DRAFT_31971</name>
</gene>
<dbReference type="AlphaFoldDB" id="A0AAN6MPT4"/>
<keyword evidence="2" id="KW-0436">Ligase</keyword>
<evidence type="ECO:0000259" key="5">
    <source>
        <dbReference type="Pfam" id="PF00501"/>
    </source>
</evidence>
<dbReference type="InterPro" id="IPR042099">
    <property type="entry name" value="ANL_N_sf"/>
</dbReference>
<dbReference type="EMBL" id="MU855406">
    <property type="protein sequence ID" value="KAK3904241.1"/>
    <property type="molecule type" value="Genomic_DNA"/>
</dbReference>
<evidence type="ECO:0000256" key="2">
    <source>
        <dbReference type="ARBA" id="ARBA00022598"/>
    </source>
</evidence>
<dbReference type="PANTHER" id="PTHR42921">
    <property type="entry name" value="ACETOACETYL-COA SYNTHETASE"/>
    <property type="match status" value="1"/>
</dbReference>
<evidence type="ECO:0000256" key="3">
    <source>
        <dbReference type="ARBA" id="ARBA00022741"/>
    </source>
</evidence>
<dbReference type="Gene3D" id="3.40.50.12780">
    <property type="entry name" value="N-terminal domain of ligase-like"/>
    <property type="match status" value="1"/>
</dbReference>
<evidence type="ECO:0000259" key="6">
    <source>
        <dbReference type="Pfam" id="PF13193"/>
    </source>
</evidence>
<dbReference type="NCBIfam" id="TIGR01217">
    <property type="entry name" value="ac_ac_CoA_syn"/>
    <property type="match status" value="1"/>
</dbReference>
<feature type="domain" description="Acetyl-coenzyme A synthetase N-terminal" evidence="7">
    <location>
        <begin position="36"/>
        <end position="93"/>
    </location>
</feature>
<accession>A0AAN6MPT4</accession>
<evidence type="ECO:0000313" key="9">
    <source>
        <dbReference type="Proteomes" id="UP001303889"/>
    </source>
</evidence>
<dbReference type="Pfam" id="PF13193">
    <property type="entry name" value="AMP-binding_C"/>
    <property type="match status" value="1"/>
</dbReference>
<comment type="similarity">
    <text evidence="1">Belongs to the ATP-dependent AMP-binding enzyme family.</text>
</comment>
<dbReference type="InterPro" id="IPR000873">
    <property type="entry name" value="AMP-dep_synth/lig_dom"/>
</dbReference>
<dbReference type="Proteomes" id="UP001303889">
    <property type="component" value="Unassembled WGS sequence"/>
</dbReference>
<sequence>MAVATELWRHENPRGTPMWRFLEHVNAKFGLALNDYPGLYKWSVDNVADFWGEFWHFAGITASKPFHQVLPPNAPMFPRPDFFAGARLNFAENLLFPANVAVDEAAVAVVTVTEDDSQLTETSWASLRDQVRRCSAALRAAGVTQDSVVAGFVANHVQALVALLSAATVGAIWTGISPDNGVSAVLDRLAQIKPRVLFTDNATLYNGKEWSGKAKTLEVVDELKKHGLEHVIVIQSLANIETGLDEIRAKGVHAEEYGAFLESSPNLPLDFAQLPPSHPLYVLYSSGTTGLPKAIVHTAAGTLLQHKKEHLLHCSLGPAHRMLYYTTTSWMMHHWSVSALACGTALVLYSGSPFKPHGHLSLPRLLSSLRITHFGTSAAYLTALEAADVRPVEDPALDLSALEAIYSTASPLPPSTFAFTYAAFPSRINLASITGGTDIISLFGTPCPLLPVLAGQVQCAGLGMAIGVIDSSSPPEAPAPVVPADAPGDLVCAKPFPCQPLTFFGPGGQEKYRAAYFERFPGVWHHGDFVRAADPSTGSLVMLGRSDGVLKPAGVRFGSAEIYNVLTRFFAGDVADAVCVGRRREQDRDETVCLFVVMVEGNEFGEGVRKRIAEVVRRELSPRHVPGVIEEARGGVPKTGNGKKIEVAVKQILSGMVVRTNASVANPEALEWFREWARKAEEKERVLKN</sequence>
<proteinExistence type="inferred from homology"/>
<evidence type="ECO:0000259" key="7">
    <source>
        <dbReference type="Pfam" id="PF16177"/>
    </source>
</evidence>
<dbReference type="InterPro" id="IPR020845">
    <property type="entry name" value="AMP-binding_CS"/>
</dbReference>
<dbReference type="SUPFAM" id="SSF56801">
    <property type="entry name" value="Acetyl-CoA synthetase-like"/>
    <property type="match status" value="1"/>
</dbReference>
<keyword evidence="4" id="KW-0067">ATP-binding</keyword>
<evidence type="ECO:0000313" key="8">
    <source>
        <dbReference type="EMBL" id="KAK3904241.1"/>
    </source>
</evidence>
<organism evidence="8 9">
    <name type="scientific">Staphylotrichum tortipilum</name>
    <dbReference type="NCBI Taxonomy" id="2831512"/>
    <lineage>
        <taxon>Eukaryota</taxon>
        <taxon>Fungi</taxon>
        <taxon>Dikarya</taxon>
        <taxon>Ascomycota</taxon>
        <taxon>Pezizomycotina</taxon>
        <taxon>Sordariomycetes</taxon>
        <taxon>Sordariomycetidae</taxon>
        <taxon>Sordariales</taxon>
        <taxon>Chaetomiaceae</taxon>
        <taxon>Staphylotrichum</taxon>
    </lineage>
</organism>
<dbReference type="InterPro" id="IPR032387">
    <property type="entry name" value="ACAS_N"/>
</dbReference>
<dbReference type="GO" id="GO:0006629">
    <property type="term" value="P:lipid metabolic process"/>
    <property type="evidence" value="ECO:0007669"/>
    <property type="project" value="InterPro"/>
</dbReference>
<feature type="domain" description="AMP-dependent synthetase/ligase" evidence="5">
    <location>
        <begin position="105"/>
        <end position="433"/>
    </location>
</feature>
<keyword evidence="9" id="KW-1185">Reference proteome</keyword>
<dbReference type="NCBIfam" id="NF002937">
    <property type="entry name" value="PRK03584.1"/>
    <property type="match status" value="1"/>
</dbReference>
<reference evidence="8" key="1">
    <citation type="journal article" date="2023" name="Mol. Phylogenet. Evol.">
        <title>Genome-scale phylogeny and comparative genomics of the fungal order Sordariales.</title>
        <authorList>
            <person name="Hensen N."/>
            <person name="Bonometti L."/>
            <person name="Westerberg I."/>
            <person name="Brannstrom I.O."/>
            <person name="Guillou S."/>
            <person name="Cros-Aarteil S."/>
            <person name="Calhoun S."/>
            <person name="Haridas S."/>
            <person name="Kuo A."/>
            <person name="Mondo S."/>
            <person name="Pangilinan J."/>
            <person name="Riley R."/>
            <person name="LaButti K."/>
            <person name="Andreopoulos B."/>
            <person name="Lipzen A."/>
            <person name="Chen C."/>
            <person name="Yan M."/>
            <person name="Daum C."/>
            <person name="Ng V."/>
            <person name="Clum A."/>
            <person name="Steindorff A."/>
            <person name="Ohm R.A."/>
            <person name="Martin F."/>
            <person name="Silar P."/>
            <person name="Natvig D.O."/>
            <person name="Lalanne C."/>
            <person name="Gautier V."/>
            <person name="Ament-Velasquez S.L."/>
            <person name="Kruys A."/>
            <person name="Hutchinson M.I."/>
            <person name="Powell A.J."/>
            <person name="Barry K."/>
            <person name="Miller A.N."/>
            <person name="Grigoriev I.V."/>
            <person name="Debuchy R."/>
            <person name="Gladieux P."/>
            <person name="Hiltunen Thoren M."/>
            <person name="Johannesson H."/>
        </authorList>
    </citation>
    <scope>NUCLEOTIDE SEQUENCE</scope>
    <source>
        <strain evidence="8">CBS 103.79</strain>
    </source>
</reference>
<dbReference type="GO" id="GO:0030729">
    <property type="term" value="F:acetoacetate-CoA ligase activity"/>
    <property type="evidence" value="ECO:0007669"/>
    <property type="project" value="InterPro"/>
</dbReference>
<comment type="caution">
    <text evidence="8">The sequence shown here is derived from an EMBL/GenBank/DDBJ whole genome shotgun (WGS) entry which is preliminary data.</text>
</comment>